<proteinExistence type="predicted"/>
<keyword evidence="2" id="KW-1185">Reference proteome</keyword>
<evidence type="ECO:0000313" key="1">
    <source>
        <dbReference type="EMBL" id="ERM83550.1"/>
    </source>
</evidence>
<reference evidence="1 2" key="1">
    <citation type="journal article" date="2013" name="Genome Announc.">
        <title>Draft Genome Sequence of the Psychrophilic and Alkaliphilic Rhodonellum psychrophilum Strain GCM71T.</title>
        <authorList>
            <person name="Hauptmann A.L."/>
            <person name="Glaring M.A."/>
            <person name="Hallin P.F."/>
            <person name="Prieme A."/>
            <person name="Stougaard P."/>
        </authorList>
    </citation>
    <scope>NUCLEOTIDE SEQUENCE [LARGE SCALE GENOMIC DNA]</scope>
    <source>
        <strain evidence="1 2">GCM71</strain>
    </source>
</reference>
<evidence type="ECO:0000313" key="2">
    <source>
        <dbReference type="Proteomes" id="UP000016843"/>
    </source>
</evidence>
<sequence length="32" mass="3714">MHIAGFNIAFRIFSFQKKAVIRLPFFEMSAVP</sequence>
<comment type="caution">
    <text evidence="1">The sequence shown here is derived from an EMBL/GenBank/DDBJ whole genome shotgun (WGS) entry which is preliminary data.</text>
</comment>
<accession>U5BSH0</accession>
<dbReference type="Proteomes" id="UP000016843">
    <property type="component" value="Unassembled WGS sequence"/>
</dbReference>
<organism evidence="1 2">
    <name type="scientific">Rhodonellum psychrophilum GCM71 = DSM 17998</name>
    <dbReference type="NCBI Taxonomy" id="1123057"/>
    <lineage>
        <taxon>Bacteria</taxon>
        <taxon>Pseudomonadati</taxon>
        <taxon>Bacteroidota</taxon>
        <taxon>Cytophagia</taxon>
        <taxon>Cytophagales</taxon>
        <taxon>Cytophagaceae</taxon>
        <taxon>Rhodonellum</taxon>
    </lineage>
</organism>
<dbReference type="AlphaFoldDB" id="U5BSH0"/>
<dbReference type="EMBL" id="AWXR01000012">
    <property type="protein sequence ID" value="ERM83550.1"/>
    <property type="molecule type" value="Genomic_DNA"/>
</dbReference>
<protein>
    <submittedName>
        <fullName evidence="1">Uncharacterized protein</fullName>
    </submittedName>
</protein>
<gene>
    <name evidence="1" type="ORF">P872_00300</name>
</gene>
<name>U5BSH0_9BACT</name>